<sequence length="161" mass="18768">MSEFDREQEQEIFVAETASLDVFAKVGEQAYARFRLFEYDSLMLLRSHFTSEFMKWLPIIELASTNQAASEQLMWARDEILKFREQYLGLKAFGPDRESAEDALTILFLLCLESWPQRPEAVAKTTIVQGVDEFATTFIEFYGRSKSLLEALKQRFEIKSR</sequence>
<dbReference type="AlphaFoldDB" id="A0A1W1X2Y2"/>
<dbReference type="EMBL" id="FWXD01000002">
    <property type="protein sequence ID" value="SMC18264.1"/>
    <property type="molecule type" value="Genomic_DNA"/>
</dbReference>
<protein>
    <submittedName>
        <fullName evidence="1">Uncharacterized protein</fullName>
    </submittedName>
</protein>
<dbReference type="RefSeq" id="WP_084088973.1">
    <property type="nucleotide sequence ID" value="NZ_FWXD01000002.1"/>
</dbReference>
<keyword evidence="2" id="KW-1185">Reference proteome</keyword>
<dbReference type="Proteomes" id="UP000192761">
    <property type="component" value="Unassembled WGS sequence"/>
</dbReference>
<gene>
    <name evidence="1" type="ORF">SAMN02745857_00512</name>
</gene>
<reference evidence="1 2" key="1">
    <citation type="submission" date="2017-04" db="EMBL/GenBank/DDBJ databases">
        <authorList>
            <person name="Afonso C.L."/>
            <person name="Miller P.J."/>
            <person name="Scott M.A."/>
            <person name="Spackman E."/>
            <person name="Goraichik I."/>
            <person name="Dimitrov K.M."/>
            <person name="Suarez D.L."/>
            <person name="Swayne D.E."/>
        </authorList>
    </citation>
    <scope>NUCLEOTIDE SEQUENCE [LARGE SCALE GENOMIC DNA]</scope>
    <source>
        <strain evidence="1 2">DSM 23236</strain>
    </source>
</reference>
<accession>A0A1W1X2Y2</accession>
<name>A0A1W1X2Y2_9NEIS</name>
<evidence type="ECO:0000313" key="1">
    <source>
        <dbReference type="EMBL" id="SMC18264.1"/>
    </source>
</evidence>
<proteinExistence type="predicted"/>
<evidence type="ECO:0000313" key="2">
    <source>
        <dbReference type="Proteomes" id="UP000192761"/>
    </source>
</evidence>
<organism evidence="1 2">
    <name type="scientific">Andreprevotia lacus DSM 23236</name>
    <dbReference type="NCBI Taxonomy" id="1121001"/>
    <lineage>
        <taxon>Bacteria</taxon>
        <taxon>Pseudomonadati</taxon>
        <taxon>Pseudomonadota</taxon>
        <taxon>Betaproteobacteria</taxon>
        <taxon>Neisseriales</taxon>
        <taxon>Chitinibacteraceae</taxon>
        <taxon>Andreprevotia</taxon>
    </lineage>
</organism>
<dbReference type="STRING" id="1121001.SAMN02745857_00512"/>